<dbReference type="Pfam" id="PF21597">
    <property type="entry name" value="TetR_C_43"/>
    <property type="match status" value="1"/>
</dbReference>
<reference evidence="6 7" key="1">
    <citation type="submission" date="2023-02" db="EMBL/GenBank/DDBJ databases">
        <title>Streptomyces sp. SCA4-21 with antifungal activity against Fusarium oxysporum f. sp. cubense, Streptomyces sp. SCA2-17 with antifungal activity against Fusarium oxysporum f. sp. cubense.</title>
        <authorList>
            <person name="Qi D."/>
        </authorList>
    </citation>
    <scope>NUCLEOTIDE SEQUENCE [LARGE SCALE GENOMIC DNA]</scope>
    <source>
        <strain evidence="6 7">SCA4-21</strain>
    </source>
</reference>
<dbReference type="InterPro" id="IPR001647">
    <property type="entry name" value="HTH_TetR"/>
</dbReference>
<evidence type="ECO:0000256" key="1">
    <source>
        <dbReference type="ARBA" id="ARBA00023015"/>
    </source>
</evidence>
<protein>
    <submittedName>
        <fullName evidence="6">TetR/AcrR family transcriptional regulator</fullName>
    </submittedName>
</protein>
<name>A0ABY9UNR7_9ACTN</name>
<dbReference type="Gene3D" id="1.10.357.10">
    <property type="entry name" value="Tetracycline Repressor, domain 2"/>
    <property type="match status" value="1"/>
</dbReference>
<dbReference type="InterPro" id="IPR049445">
    <property type="entry name" value="TetR_SbtR-like_C"/>
</dbReference>
<dbReference type="PROSITE" id="PS50977">
    <property type="entry name" value="HTH_TETR_2"/>
    <property type="match status" value="1"/>
</dbReference>
<dbReference type="RefSeq" id="WP_311033678.1">
    <property type="nucleotide sequence ID" value="NZ_CP117522.1"/>
</dbReference>
<feature type="domain" description="HTH tetR-type" evidence="5">
    <location>
        <begin position="11"/>
        <end position="69"/>
    </location>
</feature>
<dbReference type="InterPro" id="IPR050109">
    <property type="entry name" value="HTH-type_TetR-like_transc_reg"/>
</dbReference>
<sequence>MTTAPLRKDAARNWQRIVEVGRRLVDEGTPIQLNDVARAASVGVATVYRHFPTPEALLETVATPGLEALVADAERALSGGDPWTSLCDFLFAAIDAQIADASLSPVFAAAVNALPHTTELKQRLSTLFGQLLDRAHAAGVADPNVSQADMVPLMCGVAFAATVHPATDAEDRAAAARRYLTVLLEGLHTRAP</sequence>
<proteinExistence type="predicted"/>
<dbReference type="SUPFAM" id="SSF46689">
    <property type="entry name" value="Homeodomain-like"/>
    <property type="match status" value="1"/>
</dbReference>
<dbReference type="Proteomes" id="UP001305606">
    <property type="component" value="Chromosome"/>
</dbReference>
<dbReference type="EMBL" id="CP117522">
    <property type="protein sequence ID" value="WNE94190.1"/>
    <property type="molecule type" value="Genomic_DNA"/>
</dbReference>
<evidence type="ECO:0000256" key="4">
    <source>
        <dbReference type="PROSITE-ProRule" id="PRU00335"/>
    </source>
</evidence>
<keyword evidence="2 4" id="KW-0238">DNA-binding</keyword>
<dbReference type="Pfam" id="PF00440">
    <property type="entry name" value="TetR_N"/>
    <property type="match status" value="1"/>
</dbReference>
<dbReference type="SUPFAM" id="SSF48498">
    <property type="entry name" value="Tetracyclin repressor-like, C-terminal domain"/>
    <property type="match status" value="1"/>
</dbReference>
<feature type="DNA-binding region" description="H-T-H motif" evidence="4">
    <location>
        <begin position="32"/>
        <end position="51"/>
    </location>
</feature>
<evidence type="ECO:0000259" key="5">
    <source>
        <dbReference type="PROSITE" id="PS50977"/>
    </source>
</evidence>
<dbReference type="PANTHER" id="PTHR30055">
    <property type="entry name" value="HTH-TYPE TRANSCRIPTIONAL REGULATOR RUTR"/>
    <property type="match status" value="1"/>
</dbReference>
<evidence type="ECO:0000256" key="3">
    <source>
        <dbReference type="ARBA" id="ARBA00023163"/>
    </source>
</evidence>
<keyword evidence="3" id="KW-0804">Transcription</keyword>
<dbReference type="InterPro" id="IPR009057">
    <property type="entry name" value="Homeodomain-like_sf"/>
</dbReference>
<organism evidence="6 7">
    <name type="scientific">Streptomyces luomodiensis</name>
    <dbReference type="NCBI Taxonomy" id="3026192"/>
    <lineage>
        <taxon>Bacteria</taxon>
        <taxon>Bacillati</taxon>
        <taxon>Actinomycetota</taxon>
        <taxon>Actinomycetes</taxon>
        <taxon>Kitasatosporales</taxon>
        <taxon>Streptomycetaceae</taxon>
        <taxon>Streptomyces</taxon>
    </lineage>
</organism>
<dbReference type="PANTHER" id="PTHR30055:SF234">
    <property type="entry name" value="HTH-TYPE TRANSCRIPTIONAL REGULATOR BETI"/>
    <property type="match status" value="1"/>
</dbReference>
<evidence type="ECO:0000313" key="6">
    <source>
        <dbReference type="EMBL" id="WNE94190.1"/>
    </source>
</evidence>
<evidence type="ECO:0000313" key="7">
    <source>
        <dbReference type="Proteomes" id="UP001305606"/>
    </source>
</evidence>
<keyword evidence="7" id="KW-1185">Reference proteome</keyword>
<accession>A0ABY9UNR7</accession>
<dbReference type="InterPro" id="IPR036271">
    <property type="entry name" value="Tet_transcr_reg_TetR-rel_C_sf"/>
</dbReference>
<keyword evidence="1" id="KW-0805">Transcription regulation</keyword>
<gene>
    <name evidence="6" type="ORF">PS467_02055</name>
</gene>
<evidence type="ECO:0000256" key="2">
    <source>
        <dbReference type="ARBA" id="ARBA00023125"/>
    </source>
</evidence>